<evidence type="ECO:0000313" key="11">
    <source>
        <dbReference type="Proteomes" id="UP000996601"/>
    </source>
</evidence>
<organism evidence="10 11">
    <name type="scientific">Shinella lacus</name>
    <dbReference type="NCBI Taxonomy" id="2654216"/>
    <lineage>
        <taxon>Bacteria</taxon>
        <taxon>Pseudomonadati</taxon>
        <taxon>Pseudomonadota</taxon>
        <taxon>Alphaproteobacteria</taxon>
        <taxon>Hyphomicrobiales</taxon>
        <taxon>Rhizobiaceae</taxon>
        <taxon>Shinella</taxon>
    </lineage>
</organism>
<keyword evidence="6 10" id="KW-0067">ATP-binding</keyword>
<evidence type="ECO:0000256" key="5">
    <source>
        <dbReference type="ARBA" id="ARBA00022741"/>
    </source>
</evidence>
<keyword evidence="3" id="KW-0813">Transport</keyword>
<evidence type="ECO:0000313" key="10">
    <source>
        <dbReference type="EMBL" id="MCQ4633097.1"/>
    </source>
</evidence>
<comment type="subcellular location">
    <subcellularLocation>
        <location evidence="1">Cell membrane</location>
        <topology evidence="1">Peripheral membrane protein</topology>
    </subcellularLocation>
</comment>
<dbReference type="PROSITE" id="PS00211">
    <property type="entry name" value="ABC_TRANSPORTER_1"/>
    <property type="match status" value="1"/>
</dbReference>
<dbReference type="Pfam" id="PF00005">
    <property type="entry name" value="ABC_tran"/>
    <property type="match status" value="1"/>
</dbReference>
<evidence type="ECO:0000256" key="2">
    <source>
        <dbReference type="ARBA" id="ARBA00005417"/>
    </source>
</evidence>
<evidence type="ECO:0000256" key="7">
    <source>
        <dbReference type="ARBA" id="ARBA00022970"/>
    </source>
</evidence>
<dbReference type="Proteomes" id="UP000996601">
    <property type="component" value="Unassembled WGS sequence"/>
</dbReference>
<keyword evidence="4" id="KW-1003">Cell membrane</keyword>
<evidence type="ECO:0000256" key="6">
    <source>
        <dbReference type="ARBA" id="ARBA00022840"/>
    </source>
</evidence>
<protein>
    <submittedName>
        <fullName evidence="10">Amino acid ABC transporter ATP-binding protein</fullName>
    </submittedName>
</protein>
<evidence type="ECO:0000256" key="1">
    <source>
        <dbReference type="ARBA" id="ARBA00004202"/>
    </source>
</evidence>
<comment type="caution">
    <text evidence="10">The sequence shown here is derived from an EMBL/GenBank/DDBJ whole genome shotgun (WGS) entry which is preliminary data.</text>
</comment>
<dbReference type="InterPro" id="IPR030679">
    <property type="entry name" value="ABC_ATPase_HisP-typ"/>
</dbReference>
<feature type="domain" description="ABC transporter" evidence="9">
    <location>
        <begin position="2"/>
        <end position="242"/>
    </location>
</feature>
<dbReference type="CDD" id="cd03262">
    <property type="entry name" value="ABC_HisP_GlnQ"/>
    <property type="match status" value="1"/>
</dbReference>
<gene>
    <name evidence="10" type="ORF">GB927_023860</name>
</gene>
<keyword evidence="7" id="KW-0029">Amino-acid transport</keyword>
<evidence type="ECO:0000259" key="9">
    <source>
        <dbReference type="PROSITE" id="PS50893"/>
    </source>
</evidence>
<evidence type="ECO:0000256" key="4">
    <source>
        <dbReference type="ARBA" id="ARBA00022475"/>
    </source>
</evidence>
<evidence type="ECO:0000256" key="8">
    <source>
        <dbReference type="ARBA" id="ARBA00023136"/>
    </source>
</evidence>
<dbReference type="InterPro" id="IPR003439">
    <property type="entry name" value="ABC_transporter-like_ATP-bd"/>
</dbReference>
<proteinExistence type="inferred from homology"/>
<name>A0ABT1RD29_9HYPH</name>
<dbReference type="SUPFAM" id="SSF52540">
    <property type="entry name" value="P-loop containing nucleoside triphosphate hydrolases"/>
    <property type="match status" value="1"/>
</dbReference>
<keyword evidence="11" id="KW-1185">Reference proteome</keyword>
<accession>A0ABT1RD29</accession>
<dbReference type="InterPro" id="IPR050086">
    <property type="entry name" value="MetN_ABC_transporter-like"/>
</dbReference>
<reference evidence="10" key="1">
    <citation type="submission" date="2021-07" db="EMBL/GenBank/DDBJ databases">
        <title>Shinella sp. nov., a novel member of the genus Shinella from water.</title>
        <authorList>
            <person name="Deng Y."/>
        </authorList>
    </citation>
    <scope>NUCLEOTIDE SEQUENCE</scope>
    <source>
        <strain evidence="10">CPCC 100929</strain>
    </source>
</reference>
<dbReference type="SMART" id="SM00382">
    <property type="entry name" value="AAA"/>
    <property type="match status" value="1"/>
</dbReference>
<dbReference type="InterPro" id="IPR027417">
    <property type="entry name" value="P-loop_NTPase"/>
</dbReference>
<evidence type="ECO:0000256" key="3">
    <source>
        <dbReference type="ARBA" id="ARBA00022448"/>
    </source>
</evidence>
<sequence length="248" mass="27598">MIEVRGARKFFGPLEVLKGIDFSVARGQIVAVIGPSGSGKSTLLRSINHLETLDGGEVWLDGVQVNQKLDRRAFERHINRVRQQMGMVFQHFNLFPHLSVLENITIAPIKLKGMPKAEARTLALKMLDKVGLADKIDAFPARLSGGQKQRVAIARALAMQPKVMLFDEATSALDPELVDEVNLVMKQLAAEHMTMVIVTHEMRFAAEVADRVIFMADGAVVEEGKPEDLFRNPTQERTRGFLKKFLNG</sequence>
<dbReference type="Gene3D" id="3.40.50.300">
    <property type="entry name" value="P-loop containing nucleotide triphosphate hydrolases"/>
    <property type="match status" value="1"/>
</dbReference>
<keyword evidence="8" id="KW-0472">Membrane</keyword>
<keyword evidence="5" id="KW-0547">Nucleotide-binding</keyword>
<comment type="similarity">
    <text evidence="2">Belongs to the ABC transporter superfamily.</text>
</comment>
<dbReference type="GO" id="GO:0005524">
    <property type="term" value="F:ATP binding"/>
    <property type="evidence" value="ECO:0007669"/>
    <property type="project" value="UniProtKB-KW"/>
</dbReference>
<dbReference type="PANTHER" id="PTHR43166:SF9">
    <property type="entry name" value="GLUTAMATE_ASPARTATE IMPORT ATP-BINDING PROTEIN GLTL"/>
    <property type="match status" value="1"/>
</dbReference>
<dbReference type="PIRSF" id="PIRSF039085">
    <property type="entry name" value="ABC_ATPase_HisP"/>
    <property type="match status" value="1"/>
</dbReference>
<dbReference type="InterPro" id="IPR003593">
    <property type="entry name" value="AAA+_ATPase"/>
</dbReference>
<dbReference type="PANTHER" id="PTHR43166">
    <property type="entry name" value="AMINO ACID IMPORT ATP-BINDING PROTEIN"/>
    <property type="match status" value="1"/>
</dbReference>
<dbReference type="EMBL" id="WHSB02000010">
    <property type="protein sequence ID" value="MCQ4633097.1"/>
    <property type="molecule type" value="Genomic_DNA"/>
</dbReference>
<dbReference type="PROSITE" id="PS50893">
    <property type="entry name" value="ABC_TRANSPORTER_2"/>
    <property type="match status" value="1"/>
</dbReference>
<dbReference type="InterPro" id="IPR017871">
    <property type="entry name" value="ABC_transporter-like_CS"/>
</dbReference>